<dbReference type="Proteomes" id="UP000286268">
    <property type="component" value="Chromosome"/>
</dbReference>
<evidence type="ECO:0000313" key="1">
    <source>
        <dbReference type="EMBL" id="QAA34344.1"/>
    </source>
</evidence>
<gene>
    <name evidence="1" type="ORF">C1I91_23375</name>
</gene>
<evidence type="ECO:0000313" key="2">
    <source>
        <dbReference type="Proteomes" id="UP000286268"/>
    </source>
</evidence>
<dbReference type="EMBL" id="CP025746">
    <property type="protein sequence ID" value="QAA34344.1"/>
    <property type="molecule type" value="Genomic_DNA"/>
</dbReference>
<dbReference type="AlphaFoldDB" id="A0A3R5X4D8"/>
<dbReference type="KEGG" id="cmah:C1I91_23375"/>
<accession>A0A3R5X4D8</accession>
<proteinExistence type="predicted"/>
<organism evidence="1 2">
    <name type="scientific">Clostridium manihotivorum</name>
    <dbReference type="NCBI Taxonomy" id="2320868"/>
    <lineage>
        <taxon>Bacteria</taxon>
        <taxon>Bacillati</taxon>
        <taxon>Bacillota</taxon>
        <taxon>Clostridia</taxon>
        <taxon>Eubacteriales</taxon>
        <taxon>Clostridiaceae</taxon>
        <taxon>Clostridium</taxon>
    </lineage>
</organism>
<protein>
    <submittedName>
        <fullName evidence="1">Uncharacterized protein</fullName>
    </submittedName>
</protein>
<reference evidence="1 2" key="1">
    <citation type="submission" date="2018-01" db="EMBL/GenBank/DDBJ databases">
        <title>Genome Sequencing and Assembly of Anaerobacter polyendosporus strain CT4.</title>
        <authorList>
            <person name="Tachaapaikoon C."/>
            <person name="Sutheeworapong S."/>
            <person name="Jenjaroenpun P."/>
            <person name="Wongsurawat T."/>
            <person name="Nookeaw I."/>
            <person name="Cheawchanlertfa P."/>
            <person name="Kosugi A."/>
            <person name="Cheevadhanarak S."/>
            <person name="Ratanakhanokchai K."/>
        </authorList>
    </citation>
    <scope>NUCLEOTIDE SEQUENCE [LARGE SCALE GENOMIC DNA]</scope>
    <source>
        <strain evidence="1 2">CT4</strain>
    </source>
</reference>
<sequence length="151" mass="17554">MLEILNQLKGYLKAFELLNNDNYEACDYFIEELPLNKDYQTSINDFLLKTCVSKEGLSDFDCTEIQDWKEALYYTLDNYFFRNQKLTDDRLKIAFIDMISNYINGDHITVLASGIKNGYSSLSKFIHEVSGADYVFVFKDKVLLLHLGIND</sequence>
<name>A0A3R5X4D8_9CLOT</name>
<keyword evidence="2" id="KW-1185">Reference proteome</keyword>